<accession>A0ABV6Z2B4</accession>
<reference evidence="1 2" key="1">
    <citation type="submission" date="2024-09" db="EMBL/GenBank/DDBJ databases">
        <title>Laminarin stimulates single cell rates of sulfate reduction while oxygen inhibits transcriptomic activity in coastal marine sediment.</title>
        <authorList>
            <person name="Lindsay M."/>
            <person name="Orcutt B."/>
            <person name="Emerson D."/>
            <person name="Stepanauskas R."/>
            <person name="D'Angelo T."/>
        </authorList>
    </citation>
    <scope>NUCLEOTIDE SEQUENCE [LARGE SCALE GENOMIC DNA]</scope>
    <source>
        <strain evidence="1">SAG AM-311-K15</strain>
    </source>
</reference>
<organism evidence="1 2">
    <name type="scientific">candidate division CSSED10-310 bacterium</name>
    <dbReference type="NCBI Taxonomy" id="2855610"/>
    <lineage>
        <taxon>Bacteria</taxon>
        <taxon>Bacteria division CSSED10-310</taxon>
    </lineage>
</organism>
<keyword evidence="2" id="KW-1185">Reference proteome</keyword>
<evidence type="ECO:0000313" key="2">
    <source>
        <dbReference type="Proteomes" id="UP001594351"/>
    </source>
</evidence>
<dbReference type="Proteomes" id="UP001594351">
    <property type="component" value="Unassembled WGS sequence"/>
</dbReference>
<dbReference type="EMBL" id="JBHPBY010000335">
    <property type="protein sequence ID" value="MFC1852585.1"/>
    <property type="molecule type" value="Genomic_DNA"/>
</dbReference>
<sequence length="24" mass="2785">MYLFGGKRTEGLFSNELWVYDGSD</sequence>
<comment type="caution">
    <text evidence="1">The sequence shown here is derived from an EMBL/GenBank/DDBJ whole genome shotgun (WGS) entry which is preliminary data.</text>
</comment>
<gene>
    <name evidence="1" type="ORF">ACFL27_20500</name>
</gene>
<evidence type="ECO:0000313" key="1">
    <source>
        <dbReference type="EMBL" id="MFC1852585.1"/>
    </source>
</evidence>
<protein>
    <submittedName>
        <fullName evidence="1">Kelch repeat-containing protein</fullName>
    </submittedName>
</protein>
<proteinExistence type="predicted"/>
<name>A0ABV6Z2B4_UNCC1</name>